<dbReference type="RefSeq" id="WP_108998431.1">
    <property type="nucleotide sequence ID" value="NZ_QEEX01000002.1"/>
</dbReference>
<keyword evidence="1" id="KW-0812">Transmembrane</keyword>
<dbReference type="AlphaFoldDB" id="A0A2U1SXE8"/>
<feature type="transmembrane region" description="Helical" evidence="1">
    <location>
        <begin position="20"/>
        <end position="41"/>
    </location>
</feature>
<dbReference type="Proteomes" id="UP000244978">
    <property type="component" value="Unassembled WGS sequence"/>
</dbReference>
<organism evidence="2 3">
    <name type="scientific">Homoserinimonas hongtaonis</name>
    <dbReference type="NCBI Taxonomy" id="2079791"/>
    <lineage>
        <taxon>Bacteria</taxon>
        <taxon>Bacillati</taxon>
        <taxon>Actinomycetota</taxon>
        <taxon>Actinomycetes</taxon>
        <taxon>Micrococcales</taxon>
        <taxon>Microbacteriaceae</taxon>
        <taxon>Homoserinimonas</taxon>
    </lineage>
</organism>
<proteinExistence type="predicted"/>
<comment type="caution">
    <text evidence="2">The sequence shown here is derived from an EMBL/GenBank/DDBJ whole genome shotgun (WGS) entry which is preliminary data.</text>
</comment>
<keyword evidence="1" id="KW-0472">Membrane</keyword>
<dbReference type="EMBL" id="QEEX01000002">
    <property type="protein sequence ID" value="PWB96213.1"/>
    <property type="molecule type" value="Genomic_DNA"/>
</dbReference>
<evidence type="ECO:0000313" key="3">
    <source>
        <dbReference type="Proteomes" id="UP000244978"/>
    </source>
</evidence>
<dbReference type="InterPro" id="IPR021373">
    <property type="entry name" value="DUF2993"/>
</dbReference>
<dbReference type="Pfam" id="PF11209">
    <property type="entry name" value="LmeA"/>
    <property type="match status" value="1"/>
</dbReference>
<protein>
    <recommendedName>
        <fullName evidence="4">DUF2993 domain-containing protein</fullName>
    </recommendedName>
</protein>
<reference evidence="3" key="1">
    <citation type="submission" date="2018-04" db="EMBL/GenBank/DDBJ databases">
        <authorList>
            <person name="Liu S."/>
            <person name="Wang Z."/>
            <person name="Li J."/>
        </authorList>
    </citation>
    <scope>NUCLEOTIDE SEQUENCE [LARGE SCALE GENOMIC DNA]</scope>
    <source>
        <strain evidence="3">S1194</strain>
    </source>
</reference>
<evidence type="ECO:0008006" key="4">
    <source>
        <dbReference type="Google" id="ProtNLM"/>
    </source>
</evidence>
<sequence length="231" mass="23658">MARRPETSYRPGERRAGRKALRITVGLLITVVILGGAAVIVDMGLRDFAETRAEAEIKKRIPGSDSTVDVTINGFSMLLQTISGSLDDVDVDLAIGEEGVSALAENAGFAGAVRLVANGIELDSSIDVLGLTVPFSATVAPTIDGGYLVLTPTGVTAADAVTLDLTQLVDITGLGFSVCTASLLPESFTITGVEAKTSTLNLTAHGADVPVDLDALARKGSCAAQGAETGE</sequence>
<keyword evidence="3" id="KW-1185">Reference proteome</keyword>
<keyword evidence="1" id="KW-1133">Transmembrane helix</keyword>
<evidence type="ECO:0000256" key="1">
    <source>
        <dbReference type="SAM" id="Phobius"/>
    </source>
</evidence>
<name>A0A2U1SXE8_9MICO</name>
<accession>A0A2U1SXE8</accession>
<gene>
    <name evidence="2" type="ORF">DF220_12670</name>
</gene>
<evidence type="ECO:0000313" key="2">
    <source>
        <dbReference type="EMBL" id="PWB96213.1"/>
    </source>
</evidence>